<dbReference type="Gene3D" id="1.10.630.10">
    <property type="entry name" value="Cytochrome P450"/>
    <property type="match status" value="1"/>
</dbReference>
<evidence type="ECO:0000256" key="14">
    <source>
        <dbReference type="RuleBase" id="RU000461"/>
    </source>
</evidence>
<keyword evidence="10 13" id="KW-0408">Iron</keyword>
<dbReference type="PANTHER" id="PTHR24291:SF189">
    <property type="entry name" value="CYTOCHROME P450 4C3-RELATED"/>
    <property type="match status" value="1"/>
</dbReference>
<keyword evidence="12" id="KW-0472">Membrane</keyword>
<evidence type="ECO:0000256" key="4">
    <source>
        <dbReference type="ARBA" id="ARBA00010617"/>
    </source>
</evidence>
<dbReference type="InterPro" id="IPR036396">
    <property type="entry name" value="Cyt_P450_sf"/>
</dbReference>
<dbReference type="PRINTS" id="PR00463">
    <property type="entry name" value="EP450I"/>
</dbReference>
<evidence type="ECO:0008006" key="17">
    <source>
        <dbReference type="Google" id="ProtNLM"/>
    </source>
</evidence>
<evidence type="ECO:0000256" key="2">
    <source>
        <dbReference type="ARBA" id="ARBA00004174"/>
    </source>
</evidence>
<dbReference type="InterPro" id="IPR002401">
    <property type="entry name" value="Cyt_P450_E_grp-I"/>
</dbReference>
<keyword evidence="11 14" id="KW-0503">Monooxygenase</keyword>
<comment type="similarity">
    <text evidence="4 14">Belongs to the cytochrome P450 family.</text>
</comment>
<dbReference type="Pfam" id="PF00067">
    <property type="entry name" value="p450"/>
    <property type="match status" value="1"/>
</dbReference>
<accession>A0A9P0HAN5</accession>
<dbReference type="PRINTS" id="PR00385">
    <property type="entry name" value="P450"/>
</dbReference>
<evidence type="ECO:0000313" key="15">
    <source>
        <dbReference type="EMBL" id="CAH1398402.1"/>
    </source>
</evidence>
<dbReference type="PANTHER" id="PTHR24291">
    <property type="entry name" value="CYTOCHROME P450 FAMILY 4"/>
    <property type="match status" value="1"/>
</dbReference>
<evidence type="ECO:0000256" key="3">
    <source>
        <dbReference type="ARBA" id="ARBA00004406"/>
    </source>
</evidence>
<dbReference type="GO" id="GO:0020037">
    <property type="term" value="F:heme binding"/>
    <property type="evidence" value="ECO:0007669"/>
    <property type="project" value="InterPro"/>
</dbReference>
<evidence type="ECO:0000256" key="1">
    <source>
        <dbReference type="ARBA" id="ARBA00001971"/>
    </source>
</evidence>
<evidence type="ECO:0000256" key="9">
    <source>
        <dbReference type="ARBA" id="ARBA00023002"/>
    </source>
</evidence>
<evidence type="ECO:0000256" key="11">
    <source>
        <dbReference type="ARBA" id="ARBA00023033"/>
    </source>
</evidence>
<dbReference type="GO" id="GO:0005506">
    <property type="term" value="F:iron ion binding"/>
    <property type="evidence" value="ECO:0007669"/>
    <property type="project" value="InterPro"/>
</dbReference>
<keyword evidence="5 13" id="KW-0349">Heme</keyword>
<comment type="cofactor">
    <cofactor evidence="1 13">
        <name>heme</name>
        <dbReference type="ChEBI" id="CHEBI:30413"/>
    </cofactor>
</comment>
<gene>
    <name evidence="15" type="ORF">NEZAVI_LOCUS8059</name>
</gene>
<dbReference type="GO" id="GO:0004497">
    <property type="term" value="F:monooxygenase activity"/>
    <property type="evidence" value="ECO:0007669"/>
    <property type="project" value="UniProtKB-KW"/>
</dbReference>
<dbReference type="AlphaFoldDB" id="A0A9P0HAN5"/>
<keyword evidence="8" id="KW-0492">Microsome</keyword>
<evidence type="ECO:0000256" key="13">
    <source>
        <dbReference type="PIRSR" id="PIRSR602401-1"/>
    </source>
</evidence>
<proteinExistence type="inferred from homology"/>
<evidence type="ECO:0000256" key="5">
    <source>
        <dbReference type="ARBA" id="ARBA00022617"/>
    </source>
</evidence>
<evidence type="ECO:0000256" key="6">
    <source>
        <dbReference type="ARBA" id="ARBA00022723"/>
    </source>
</evidence>
<evidence type="ECO:0000256" key="10">
    <source>
        <dbReference type="ARBA" id="ARBA00023004"/>
    </source>
</evidence>
<dbReference type="InterPro" id="IPR050196">
    <property type="entry name" value="Cytochrome_P450_Monoox"/>
</dbReference>
<dbReference type="Proteomes" id="UP001152798">
    <property type="component" value="Chromosome 4"/>
</dbReference>
<dbReference type="InterPro" id="IPR001128">
    <property type="entry name" value="Cyt_P450"/>
</dbReference>
<protein>
    <recommendedName>
        <fullName evidence="17">Cytochrome P450</fullName>
    </recommendedName>
</protein>
<keyword evidence="9 14" id="KW-0560">Oxidoreductase</keyword>
<evidence type="ECO:0000313" key="16">
    <source>
        <dbReference type="Proteomes" id="UP001152798"/>
    </source>
</evidence>
<dbReference type="OrthoDB" id="1470350at2759"/>
<keyword evidence="16" id="KW-1185">Reference proteome</keyword>
<dbReference type="GO" id="GO:0005789">
    <property type="term" value="C:endoplasmic reticulum membrane"/>
    <property type="evidence" value="ECO:0007669"/>
    <property type="project" value="UniProtKB-SubCell"/>
</dbReference>
<dbReference type="InterPro" id="IPR017972">
    <property type="entry name" value="Cyt_P450_CS"/>
</dbReference>
<dbReference type="GO" id="GO:0016705">
    <property type="term" value="F:oxidoreductase activity, acting on paired donors, with incorporation or reduction of molecular oxygen"/>
    <property type="evidence" value="ECO:0007669"/>
    <property type="project" value="InterPro"/>
</dbReference>
<keyword evidence="7" id="KW-0256">Endoplasmic reticulum</keyword>
<name>A0A9P0HAN5_NEZVI</name>
<feature type="binding site" description="axial binding residue" evidence="13">
    <location>
        <position position="443"/>
    </location>
    <ligand>
        <name>heme</name>
        <dbReference type="ChEBI" id="CHEBI:30413"/>
    </ligand>
    <ligandPart>
        <name>Fe</name>
        <dbReference type="ChEBI" id="CHEBI:18248"/>
    </ligandPart>
</feature>
<dbReference type="SUPFAM" id="SSF48264">
    <property type="entry name" value="Cytochrome P450"/>
    <property type="match status" value="1"/>
</dbReference>
<keyword evidence="6 13" id="KW-0479">Metal-binding</keyword>
<organism evidence="15 16">
    <name type="scientific">Nezara viridula</name>
    <name type="common">Southern green stink bug</name>
    <name type="synonym">Cimex viridulus</name>
    <dbReference type="NCBI Taxonomy" id="85310"/>
    <lineage>
        <taxon>Eukaryota</taxon>
        <taxon>Metazoa</taxon>
        <taxon>Ecdysozoa</taxon>
        <taxon>Arthropoda</taxon>
        <taxon>Hexapoda</taxon>
        <taxon>Insecta</taxon>
        <taxon>Pterygota</taxon>
        <taxon>Neoptera</taxon>
        <taxon>Paraneoptera</taxon>
        <taxon>Hemiptera</taxon>
        <taxon>Heteroptera</taxon>
        <taxon>Panheteroptera</taxon>
        <taxon>Pentatomomorpha</taxon>
        <taxon>Pentatomoidea</taxon>
        <taxon>Pentatomidae</taxon>
        <taxon>Pentatominae</taxon>
        <taxon>Nezara</taxon>
    </lineage>
</organism>
<dbReference type="CDD" id="cd20628">
    <property type="entry name" value="CYP4"/>
    <property type="match status" value="1"/>
</dbReference>
<evidence type="ECO:0000256" key="8">
    <source>
        <dbReference type="ARBA" id="ARBA00022848"/>
    </source>
</evidence>
<dbReference type="EMBL" id="OV725080">
    <property type="protein sequence ID" value="CAH1398402.1"/>
    <property type="molecule type" value="Genomic_DNA"/>
</dbReference>
<evidence type="ECO:0000256" key="7">
    <source>
        <dbReference type="ARBA" id="ARBA00022824"/>
    </source>
</evidence>
<sequence>MEFLLLSLALGAFILWWMFSSPKRLRELGNRFPGPRTYPIVGNIFNFQIIGPNAPQCWSNFSKKYGYTMRFWLGPELHIFVSEPDDMQMILSSQTLITKSTSYKLLDSWLGMGLLLSTGNLWQMRRKAITPTFHFKILEKFIPTFNKCANTLVNCLKDKADKGYFNIIDYMSNCALDAIAETAMGTEIKAQTNPLEKYPRSLSRMTKYLIERVRNPLLSMEPIYTLSGRRKEEAKHLDVLFSLPLEVLEKKKNEKINTLNETEPLEEDYGAKKKTAFLEMLLEMKQKNIPGFRSDKDIKDEVMTFMFEGHDTTTTVLSYTIWLIGMHPDIQEELYKDLKEITEDSELTIDVYHKMHYLERIIKESLRLYPPVPAFGRLATQDIVLPTSGYVIPAGAQVDLVVYLLHRREDLFPEPEKFNPDRFLEPAKHPFAYIPFSAGPRNCIGQKFAMLDLKAIISHVVLNYKIESDSNLEVNPEMLLRTSKGPNVKLTARNQ</sequence>
<evidence type="ECO:0000256" key="12">
    <source>
        <dbReference type="ARBA" id="ARBA00023136"/>
    </source>
</evidence>
<dbReference type="PROSITE" id="PS00086">
    <property type="entry name" value="CYTOCHROME_P450"/>
    <property type="match status" value="1"/>
</dbReference>
<reference evidence="15" key="1">
    <citation type="submission" date="2022-01" db="EMBL/GenBank/DDBJ databases">
        <authorList>
            <person name="King R."/>
        </authorList>
    </citation>
    <scope>NUCLEOTIDE SEQUENCE</scope>
</reference>
<comment type="subcellular location">
    <subcellularLocation>
        <location evidence="3">Endoplasmic reticulum membrane</location>
        <topology evidence="3">Peripheral membrane protein</topology>
    </subcellularLocation>
    <subcellularLocation>
        <location evidence="2">Microsome membrane</location>
        <topology evidence="2">Peripheral membrane protein</topology>
    </subcellularLocation>
</comment>